<comment type="caution">
    <text evidence="4">The sequence shown here is derived from an EMBL/GenBank/DDBJ whole genome shotgun (WGS) entry which is preliminary data.</text>
</comment>
<feature type="compositionally biased region" description="Pro residues" evidence="1">
    <location>
        <begin position="556"/>
        <end position="572"/>
    </location>
</feature>
<dbReference type="EMBL" id="ACBY02000011">
    <property type="protein sequence ID" value="EFB77403.1"/>
    <property type="molecule type" value="Genomic_DNA"/>
</dbReference>
<feature type="region of interest" description="Disordered" evidence="1">
    <location>
        <begin position="550"/>
        <end position="577"/>
    </location>
</feature>
<dbReference type="OrthoDB" id="2032697at2"/>
<sequence>MRQRRWGELGRALLLFGIGCLLMAAAALPVRAQATEDSYFYPGYQAAQNGYLDLMAYMKQITMTVNGQEYTTQELQALKNAGTPLTLGLGDTASFNFRFALCGRAYEPEDPTQLDEDGSVHVVYTNGTTYLNGETVAPGATGILDDSSLMVINRSADSSCLRLDLSWLLQSCPDGFQVEYTEGGVSFEQRDQYLYVYFPGGIGQDTYADAGYFSIGVTLGKALDEIRIPGTDGYYVPGTDDWVFPLVVAESPSDMLGTISTYGDIHVRKIWQTGGQPHPDAKIVLHYTENGVEKTSERILKGDDAEAEFTIRNDMTNCRLEEDMTGLDGYTSTMTVSEDGATYTFTNTSSKTVFISKRSLAGEEELAGARMELYCLSSDGGQTLIDQWTSGSEPHTVQLNPGRFNLHEDLAPAGYAVSQDIPFTVREDLTVQLDGDTGSLDGDTLIVTDRELTVKFAKVDGSGNPLPGAVLTLTDKTDGTEIDRWTTTSEPHEITFQTEGGTVLVAGHTYLLHEESAPEGYLLAEDVEFVFNGDGTIPDHGYYTVTMEDLSETPPTATPPAETPPTTPPSTPPERVQTGDSPWMWVWLALGVVCLCASAVTGLFYYRRSHIPAYWRLGMRDQ</sequence>
<dbReference type="eggNOG" id="COG4932">
    <property type="taxonomic scope" value="Bacteria"/>
</dbReference>
<reference evidence="4" key="1">
    <citation type="submission" date="2009-12" db="EMBL/GenBank/DDBJ databases">
        <authorList>
            <person name="Weinstock G."/>
            <person name="Sodergren E."/>
            <person name="Clifton S."/>
            <person name="Fulton L."/>
            <person name="Fulton B."/>
            <person name="Courtney L."/>
            <person name="Fronick C."/>
            <person name="Harrison M."/>
            <person name="Strong C."/>
            <person name="Farmer C."/>
            <person name="Delahaunty K."/>
            <person name="Markovic C."/>
            <person name="Hall O."/>
            <person name="Minx P."/>
            <person name="Tomlinson C."/>
            <person name="Mitreva M."/>
            <person name="Nelson J."/>
            <person name="Hou S."/>
            <person name="Wollam A."/>
            <person name="Pepin K.H."/>
            <person name="Johnson M."/>
            <person name="Bhonagiri V."/>
            <person name="Nash W.E."/>
            <person name="Warren W."/>
            <person name="Chinwalla A."/>
            <person name="Mardis E.R."/>
            <person name="Wilson R.K."/>
        </authorList>
    </citation>
    <scope>NUCLEOTIDE SEQUENCE [LARGE SCALE GENOMIC DNA]</scope>
    <source>
        <strain evidence="4">DSM 15176</strain>
    </source>
</reference>
<dbReference type="Pfam" id="PF17802">
    <property type="entry name" value="SpaA"/>
    <property type="match status" value="2"/>
</dbReference>
<dbReference type="RefSeq" id="WP_007045656.1">
    <property type="nucleotide sequence ID" value="NZ_GG704769.1"/>
</dbReference>
<dbReference type="STRING" id="411471.SUBVAR_04209"/>
<keyword evidence="2" id="KW-1133">Transmembrane helix</keyword>
<dbReference type="InterPro" id="IPR041033">
    <property type="entry name" value="SpaA_PFL_dom_1"/>
</dbReference>
<evidence type="ECO:0000256" key="1">
    <source>
        <dbReference type="SAM" id="MobiDB-lite"/>
    </source>
</evidence>
<evidence type="ECO:0000313" key="4">
    <source>
        <dbReference type="EMBL" id="EFB77403.1"/>
    </source>
</evidence>
<evidence type="ECO:0000313" key="5">
    <source>
        <dbReference type="Proteomes" id="UP000003438"/>
    </source>
</evidence>
<feature type="domain" description="SpaA-like prealbumin fold" evidence="3">
    <location>
        <begin position="352"/>
        <end position="433"/>
    </location>
</feature>
<organism evidence="4 5">
    <name type="scientific">Subdoligranulum variabile DSM 15176</name>
    <dbReference type="NCBI Taxonomy" id="411471"/>
    <lineage>
        <taxon>Bacteria</taxon>
        <taxon>Bacillati</taxon>
        <taxon>Bacillota</taxon>
        <taxon>Clostridia</taxon>
        <taxon>Eubacteriales</taxon>
        <taxon>Oscillospiraceae</taxon>
        <taxon>Subdoligranulum</taxon>
    </lineage>
</organism>
<evidence type="ECO:0000259" key="3">
    <source>
        <dbReference type="Pfam" id="PF17802"/>
    </source>
</evidence>
<evidence type="ECO:0000256" key="2">
    <source>
        <dbReference type="SAM" id="Phobius"/>
    </source>
</evidence>
<dbReference type="Proteomes" id="UP000003438">
    <property type="component" value="Unassembled WGS sequence"/>
</dbReference>
<accession>D1PIP4</accession>
<dbReference type="AlphaFoldDB" id="D1PIP4"/>
<protein>
    <submittedName>
        <fullName evidence="4">Cna protein B-type domain protein</fullName>
    </submittedName>
</protein>
<gene>
    <name evidence="4" type="ORF">SUBVAR_04209</name>
</gene>
<dbReference type="InterPro" id="IPR013783">
    <property type="entry name" value="Ig-like_fold"/>
</dbReference>
<dbReference type="Gene3D" id="2.60.40.10">
    <property type="entry name" value="Immunoglobulins"/>
    <property type="match status" value="2"/>
</dbReference>
<keyword evidence="2" id="KW-0472">Membrane</keyword>
<feature type="transmembrane region" description="Helical" evidence="2">
    <location>
        <begin position="583"/>
        <end position="606"/>
    </location>
</feature>
<feature type="domain" description="SpaA-like prealbumin fold" evidence="3">
    <location>
        <begin position="453"/>
        <end position="536"/>
    </location>
</feature>
<keyword evidence="5" id="KW-1185">Reference proteome</keyword>
<name>D1PIP4_9FIRM</name>
<proteinExistence type="predicted"/>
<dbReference type="HOGENOM" id="CLU_439346_0_0_9"/>
<keyword evidence="2" id="KW-0812">Transmembrane</keyword>